<dbReference type="PROSITE" id="PS50093">
    <property type="entry name" value="PKD"/>
    <property type="match status" value="1"/>
</dbReference>
<feature type="binding site" evidence="7">
    <location>
        <position position="593"/>
    </location>
    <ligand>
        <name>Ca(2+)</name>
        <dbReference type="ChEBI" id="CHEBI:29108"/>
    </ligand>
</feature>
<dbReference type="EMBL" id="QQAH01000002">
    <property type="protein sequence ID" value="RDD83030.1"/>
    <property type="molecule type" value="Genomic_DNA"/>
</dbReference>
<dbReference type="GO" id="GO:0046872">
    <property type="term" value="F:metal ion binding"/>
    <property type="evidence" value="ECO:0007669"/>
    <property type="project" value="UniProtKB-UniRule"/>
</dbReference>
<dbReference type="SUPFAM" id="SSF52743">
    <property type="entry name" value="Subtilisin-like"/>
    <property type="match status" value="1"/>
</dbReference>
<dbReference type="InterPro" id="IPR030400">
    <property type="entry name" value="Sedolisin_dom"/>
</dbReference>
<dbReference type="InterPro" id="IPR013783">
    <property type="entry name" value="Ig-like_fold"/>
</dbReference>
<keyword evidence="4 7" id="KW-0720">Serine protease</keyword>
<keyword evidence="6" id="KW-0865">Zymogen</keyword>
<dbReference type="GO" id="GO:0006508">
    <property type="term" value="P:proteolysis"/>
    <property type="evidence" value="ECO:0007669"/>
    <property type="project" value="UniProtKB-KW"/>
</dbReference>
<evidence type="ECO:0000313" key="13">
    <source>
        <dbReference type="Proteomes" id="UP000253782"/>
    </source>
</evidence>
<keyword evidence="2 7" id="KW-0479">Metal-binding</keyword>
<feature type="domain" description="PKD" evidence="10">
    <location>
        <begin position="640"/>
        <end position="720"/>
    </location>
</feature>
<keyword evidence="9" id="KW-0732">Signal</keyword>
<dbReference type="AlphaFoldDB" id="A0A369UTV2"/>
<comment type="caution">
    <text evidence="12">The sequence shown here is derived from an EMBL/GenBank/DDBJ whole genome shotgun (WGS) entry which is preliminary data.</text>
</comment>
<feature type="binding site" evidence="7">
    <location>
        <position position="613"/>
    </location>
    <ligand>
        <name>Ca(2+)</name>
        <dbReference type="ChEBI" id="CHEBI:29108"/>
    </ligand>
</feature>
<dbReference type="SUPFAM" id="SSF49299">
    <property type="entry name" value="PKD domain"/>
    <property type="match status" value="1"/>
</dbReference>
<evidence type="ECO:0000256" key="5">
    <source>
        <dbReference type="ARBA" id="ARBA00022837"/>
    </source>
</evidence>
<reference evidence="12 13" key="1">
    <citation type="submission" date="2018-07" db="EMBL/GenBank/DDBJ databases">
        <title>Dyella tabacisoli L4-6T, whole genome shotgun sequence.</title>
        <authorList>
            <person name="Zhou X.-K."/>
            <person name="Li W.-J."/>
            <person name="Duan Y.-Q."/>
        </authorList>
    </citation>
    <scope>NUCLEOTIDE SEQUENCE [LARGE SCALE GENOMIC DNA]</scope>
    <source>
        <strain evidence="12 13">L4-6</strain>
    </source>
</reference>
<feature type="region of interest" description="Disordered" evidence="8">
    <location>
        <begin position="712"/>
        <end position="759"/>
    </location>
</feature>
<evidence type="ECO:0000256" key="1">
    <source>
        <dbReference type="ARBA" id="ARBA00022670"/>
    </source>
</evidence>
<dbReference type="PROSITE" id="PS51695">
    <property type="entry name" value="SEDOLISIN"/>
    <property type="match status" value="1"/>
</dbReference>
<accession>A0A369UTV2</accession>
<dbReference type="InterPro" id="IPR015366">
    <property type="entry name" value="S53_propep"/>
</dbReference>
<feature type="active site" description="Charge relay system" evidence="7">
    <location>
        <position position="327"/>
    </location>
</feature>
<dbReference type="InterPro" id="IPR050819">
    <property type="entry name" value="Tripeptidyl-peptidase_I"/>
</dbReference>
<keyword evidence="3 7" id="KW-0378">Hydrolase</keyword>
<dbReference type="GO" id="GO:0004252">
    <property type="term" value="F:serine-type endopeptidase activity"/>
    <property type="evidence" value="ECO:0007669"/>
    <property type="project" value="UniProtKB-UniRule"/>
</dbReference>
<dbReference type="CDD" id="cd04056">
    <property type="entry name" value="Peptidases_S53"/>
    <property type="match status" value="1"/>
</dbReference>
<dbReference type="Pfam" id="PF09286">
    <property type="entry name" value="Pro-kuma_activ"/>
    <property type="match status" value="1"/>
</dbReference>
<dbReference type="Pfam" id="PF18911">
    <property type="entry name" value="PKD_4"/>
    <property type="match status" value="1"/>
</dbReference>
<evidence type="ECO:0000256" key="4">
    <source>
        <dbReference type="ARBA" id="ARBA00022825"/>
    </source>
</evidence>
<evidence type="ECO:0000259" key="10">
    <source>
        <dbReference type="PROSITE" id="PS50093"/>
    </source>
</evidence>
<feature type="signal peptide" evidence="9">
    <location>
        <begin position="1"/>
        <end position="40"/>
    </location>
</feature>
<evidence type="ECO:0000313" key="12">
    <source>
        <dbReference type="EMBL" id="RDD83030.1"/>
    </source>
</evidence>
<dbReference type="Gene3D" id="2.60.120.260">
    <property type="entry name" value="Galactose-binding domain-like"/>
    <property type="match status" value="1"/>
</dbReference>
<organism evidence="12 13">
    <name type="scientific">Dyella tabacisoli</name>
    <dbReference type="NCBI Taxonomy" id="2282381"/>
    <lineage>
        <taxon>Bacteria</taxon>
        <taxon>Pseudomonadati</taxon>
        <taxon>Pseudomonadota</taxon>
        <taxon>Gammaproteobacteria</taxon>
        <taxon>Lysobacterales</taxon>
        <taxon>Rhodanobacteraceae</taxon>
        <taxon>Dyella</taxon>
    </lineage>
</organism>
<dbReference type="OrthoDB" id="6847547at2"/>
<feature type="domain" description="Peptidase S53" evidence="11">
    <location>
        <begin position="256"/>
        <end position="633"/>
    </location>
</feature>
<dbReference type="PROSITE" id="PS00138">
    <property type="entry name" value="SUBTILASE_SER"/>
    <property type="match status" value="1"/>
</dbReference>
<protein>
    <submittedName>
        <fullName evidence="12">PKD domain-containing protein</fullName>
    </submittedName>
</protein>
<evidence type="ECO:0000259" key="11">
    <source>
        <dbReference type="PROSITE" id="PS51695"/>
    </source>
</evidence>
<evidence type="ECO:0000256" key="9">
    <source>
        <dbReference type="SAM" id="SignalP"/>
    </source>
</evidence>
<feature type="binding site" evidence="7">
    <location>
        <position position="611"/>
    </location>
    <ligand>
        <name>Ca(2+)</name>
        <dbReference type="ChEBI" id="CHEBI:29108"/>
    </ligand>
</feature>
<dbReference type="SUPFAM" id="SSF54897">
    <property type="entry name" value="Protease propeptides/inhibitors"/>
    <property type="match status" value="1"/>
</dbReference>
<dbReference type="InterPro" id="IPR000601">
    <property type="entry name" value="PKD_dom"/>
</dbReference>
<proteinExistence type="predicted"/>
<keyword evidence="13" id="KW-1185">Reference proteome</keyword>
<dbReference type="Proteomes" id="UP000253782">
    <property type="component" value="Unassembled WGS sequence"/>
</dbReference>
<dbReference type="PANTHER" id="PTHR14218:SF15">
    <property type="entry name" value="TRIPEPTIDYL-PEPTIDASE 1"/>
    <property type="match status" value="1"/>
</dbReference>
<dbReference type="PANTHER" id="PTHR14218">
    <property type="entry name" value="PROTEASE S8 TRIPEPTIDYL PEPTIDASE I CLN2"/>
    <property type="match status" value="1"/>
</dbReference>
<feature type="active site" description="Charge relay system" evidence="7">
    <location>
        <position position="331"/>
    </location>
</feature>
<dbReference type="InterPro" id="IPR036852">
    <property type="entry name" value="Peptidase_S8/S53_dom_sf"/>
</dbReference>
<evidence type="ECO:0000256" key="6">
    <source>
        <dbReference type="ARBA" id="ARBA00023145"/>
    </source>
</evidence>
<keyword evidence="1 7" id="KW-0645">Protease</keyword>
<keyword evidence="5 7" id="KW-0106">Calcium</keyword>
<dbReference type="InterPro" id="IPR022409">
    <property type="entry name" value="PKD/Chitinase_dom"/>
</dbReference>
<evidence type="ECO:0000256" key="2">
    <source>
        <dbReference type="ARBA" id="ARBA00022723"/>
    </source>
</evidence>
<feature type="chain" id="PRO_5016943865" evidence="9">
    <location>
        <begin position="41"/>
        <end position="882"/>
    </location>
</feature>
<sequence length="882" mass="91747">MTGSNRFIRGEKNNKGQNNYRRALLPLAVSLAMFSASAFAATDTWVTTKTDAALLKASAPVSTSSVSTMATSSTWTMNVHGKPSLVNTLVSPLELSKPVQVTVSLNLRNEAQLKAFLRDVNQPGSANFHKFLTPAQFKAQYAPTEAQVQAVIAHLQQAGFKNVAAAPNNLLVTAEGNAGSVSTAFRTNMKTFNFDGKQRIANDSAAMVPQALGGIVGSVLGLQNISVPHTMYHTAPQAVAGNVHANVTTQAAVSVSHSPTEFATIYNAGTTPTASQTKVGIITWGDMTQTITDLNTFTTNAGMTAVNTQVVKTGTSAYADDSNGDGEWNLDSQTIVGTSGGVNTLYFYTAPNCDSSDSCLTDAAITASYNRAVTDNVVKVINVSLGSDETASHNAGTQAADDTIFAQAAAQGQTFSISSGDEGAYETQHGDIADSSGTITADLSKYSVSEPATSPNVVAVGGTTLSTNGTAWAGETVWNEGLSPDQNNSAYQRLWATGGGVSVFEAAPAWQTTALGASVTKRVLPDVAFDAAQSTGAKIYINGTLYQIGGTSLASPIFVGVWSRIQSANNNTLGLPTANMYKYFSTDSTPLHDVTSGNNGYNGYGYAAAAGWDYSTGWGSLDISKFNAYVTKYWGGVTPPPGTPVANFSDTVSGLTVSFTDSSTDTGGTITSRAWNFGDSSTSTATSPSHTYTTAGTYSVSLKVTDSTGATNTKTQSVTVSGGGGGSTQLLGNTGFETGTAAPWTTTSGVLNNASGEPPHAGSWDAWLDGYGSSHTDTVAQTVTIPAGKTSATLQYYLHIDTAETTTTTAYDTFKVQVFNTSGTLLGTLATYSNLNKNTGYTVHTNSLAPYIGQTVVIKFTGTEDASLQTSFVLDDVTLTVQ</sequence>
<dbReference type="Gene3D" id="2.60.40.10">
    <property type="entry name" value="Immunoglobulins"/>
    <property type="match status" value="1"/>
</dbReference>
<dbReference type="SMART" id="SM00944">
    <property type="entry name" value="Pro-kuma_activ"/>
    <property type="match status" value="1"/>
</dbReference>
<feature type="active site" description="Charge relay system" evidence="7">
    <location>
        <position position="552"/>
    </location>
</feature>
<gene>
    <name evidence="12" type="ORF">DVJ77_04045</name>
</gene>
<dbReference type="Gene3D" id="3.40.50.200">
    <property type="entry name" value="Peptidase S8/S53 domain"/>
    <property type="match status" value="1"/>
</dbReference>
<evidence type="ECO:0000256" key="3">
    <source>
        <dbReference type="ARBA" id="ARBA00022801"/>
    </source>
</evidence>
<feature type="binding site" evidence="7">
    <location>
        <position position="594"/>
    </location>
    <ligand>
        <name>Ca(2+)</name>
        <dbReference type="ChEBI" id="CHEBI:29108"/>
    </ligand>
</feature>
<evidence type="ECO:0000256" key="7">
    <source>
        <dbReference type="PROSITE-ProRule" id="PRU01032"/>
    </source>
</evidence>
<dbReference type="SMART" id="SM00089">
    <property type="entry name" value="PKD"/>
    <property type="match status" value="1"/>
</dbReference>
<dbReference type="InterPro" id="IPR023828">
    <property type="entry name" value="Peptidase_S8_Ser-AS"/>
</dbReference>
<dbReference type="InterPro" id="IPR035986">
    <property type="entry name" value="PKD_dom_sf"/>
</dbReference>
<dbReference type="CDD" id="cd11377">
    <property type="entry name" value="Pro-peptidase_S53"/>
    <property type="match status" value="1"/>
</dbReference>
<feature type="compositionally biased region" description="Polar residues" evidence="8">
    <location>
        <begin position="743"/>
        <end position="755"/>
    </location>
</feature>
<dbReference type="GO" id="GO:0008240">
    <property type="term" value="F:tripeptidyl-peptidase activity"/>
    <property type="evidence" value="ECO:0007669"/>
    <property type="project" value="TreeGrafter"/>
</dbReference>
<dbReference type="CDD" id="cd00146">
    <property type="entry name" value="PKD"/>
    <property type="match status" value="1"/>
</dbReference>
<name>A0A369UTV2_9GAMM</name>
<evidence type="ECO:0000256" key="8">
    <source>
        <dbReference type="SAM" id="MobiDB-lite"/>
    </source>
</evidence>
<comment type="cofactor">
    <cofactor evidence="7">
        <name>Ca(2+)</name>
        <dbReference type="ChEBI" id="CHEBI:29108"/>
    </cofactor>
    <text evidence="7">Binds 1 Ca(2+) ion per subunit.</text>
</comment>